<dbReference type="Pfam" id="PF22485">
    <property type="entry name" value="DUF6987"/>
    <property type="match status" value="1"/>
</dbReference>
<dbReference type="PANTHER" id="PTHR39461">
    <property type="entry name" value="LEA DOMAIN PROTEIN (AFU_ORTHOLOGUE AFUA_8G04920)"/>
    <property type="match status" value="1"/>
</dbReference>
<evidence type="ECO:0000313" key="4">
    <source>
        <dbReference type="Proteomes" id="UP001498398"/>
    </source>
</evidence>
<sequence>MSQAAASPQPPSEIDLRDQRGMLGGPGSETSTSGDRTEEEKKQDAELANRLSALIEDANSRVVPLTKMIRKHIENMDARKEEDRNEQELVDAVKPLLIQAEKILNETQGMIKGADPENKVSNRAKRHTLDHRATPEEQRLAEALKVMVEEVGGTIEWARNKLDSFPKAKKDLGPLLDALGQPLTQIVAGVGMLLAGVLNLLGNLLSGLGLDSLLKGIVSATGLDKIYKGLGLDKWLSGK</sequence>
<accession>A0ABR1JFQ3</accession>
<feature type="region of interest" description="Disordered" evidence="1">
    <location>
        <begin position="1"/>
        <end position="45"/>
    </location>
</feature>
<dbReference type="EMBL" id="JBANRG010000021">
    <property type="protein sequence ID" value="KAK7456424.1"/>
    <property type="molecule type" value="Genomic_DNA"/>
</dbReference>
<dbReference type="Proteomes" id="UP001498398">
    <property type="component" value="Unassembled WGS sequence"/>
</dbReference>
<evidence type="ECO:0000313" key="3">
    <source>
        <dbReference type="EMBL" id="KAK7456424.1"/>
    </source>
</evidence>
<evidence type="ECO:0000256" key="1">
    <source>
        <dbReference type="SAM" id="MobiDB-lite"/>
    </source>
</evidence>
<dbReference type="InterPro" id="IPR054256">
    <property type="entry name" value="DUF6987"/>
</dbReference>
<feature type="domain" description="DUF6987" evidence="2">
    <location>
        <begin position="36"/>
        <end position="234"/>
    </location>
</feature>
<reference evidence="3 4" key="1">
    <citation type="submission" date="2024-01" db="EMBL/GenBank/DDBJ databases">
        <title>A draft genome for the cacao thread blight pathogen Marasmiellus scandens.</title>
        <authorList>
            <person name="Baruah I.K."/>
            <person name="Leung J."/>
            <person name="Bukari Y."/>
            <person name="Amoako-Attah I."/>
            <person name="Meinhardt L.W."/>
            <person name="Bailey B.A."/>
            <person name="Cohen S.P."/>
        </authorList>
    </citation>
    <scope>NUCLEOTIDE SEQUENCE [LARGE SCALE GENOMIC DNA]</scope>
    <source>
        <strain evidence="3 4">GH-19</strain>
    </source>
</reference>
<protein>
    <recommendedName>
        <fullName evidence="2">DUF6987 domain-containing protein</fullName>
    </recommendedName>
</protein>
<proteinExistence type="predicted"/>
<gene>
    <name evidence="3" type="ORF">VKT23_010672</name>
</gene>
<feature type="compositionally biased region" description="Basic and acidic residues" evidence="1">
    <location>
        <begin position="35"/>
        <end position="45"/>
    </location>
</feature>
<keyword evidence="4" id="KW-1185">Reference proteome</keyword>
<organism evidence="3 4">
    <name type="scientific">Marasmiellus scandens</name>
    <dbReference type="NCBI Taxonomy" id="2682957"/>
    <lineage>
        <taxon>Eukaryota</taxon>
        <taxon>Fungi</taxon>
        <taxon>Dikarya</taxon>
        <taxon>Basidiomycota</taxon>
        <taxon>Agaricomycotina</taxon>
        <taxon>Agaricomycetes</taxon>
        <taxon>Agaricomycetidae</taxon>
        <taxon>Agaricales</taxon>
        <taxon>Marasmiineae</taxon>
        <taxon>Omphalotaceae</taxon>
        <taxon>Marasmiellus</taxon>
    </lineage>
</organism>
<evidence type="ECO:0000259" key="2">
    <source>
        <dbReference type="Pfam" id="PF22485"/>
    </source>
</evidence>
<name>A0ABR1JFQ3_9AGAR</name>
<comment type="caution">
    <text evidence="3">The sequence shown here is derived from an EMBL/GenBank/DDBJ whole genome shotgun (WGS) entry which is preliminary data.</text>
</comment>
<dbReference type="PANTHER" id="PTHR39461:SF1">
    <property type="entry name" value="LEA DOMAIN PROTEIN (AFU_ORTHOLOGUE AFUA_8G04920)"/>
    <property type="match status" value="1"/>
</dbReference>